<gene>
    <name evidence="2" type="ORF">SDC9_125093</name>
</gene>
<name>A0A645CMB0_9ZZZZ</name>
<keyword evidence="1" id="KW-0812">Transmembrane</keyword>
<evidence type="ECO:0000256" key="1">
    <source>
        <dbReference type="SAM" id="Phobius"/>
    </source>
</evidence>
<reference evidence="2" key="1">
    <citation type="submission" date="2019-08" db="EMBL/GenBank/DDBJ databases">
        <authorList>
            <person name="Kucharzyk K."/>
            <person name="Murdoch R.W."/>
            <person name="Higgins S."/>
            <person name="Loffler F."/>
        </authorList>
    </citation>
    <scope>NUCLEOTIDE SEQUENCE</scope>
</reference>
<evidence type="ECO:0008006" key="3">
    <source>
        <dbReference type="Google" id="ProtNLM"/>
    </source>
</evidence>
<dbReference type="EMBL" id="VSSQ01028376">
    <property type="protein sequence ID" value="MPM78083.1"/>
    <property type="molecule type" value="Genomic_DNA"/>
</dbReference>
<evidence type="ECO:0000313" key="2">
    <source>
        <dbReference type="EMBL" id="MPM78083.1"/>
    </source>
</evidence>
<feature type="transmembrane region" description="Helical" evidence="1">
    <location>
        <begin position="25"/>
        <end position="46"/>
    </location>
</feature>
<dbReference type="AlphaFoldDB" id="A0A645CMB0"/>
<accession>A0A645CMB0</accession>
<comment type="caution">
    <text evidence="2">The sequence shown here is derived from an EMBL/GenBank/DDBJ whole genome shotgun (WGS) entry which is preliminary data.</text>
</comment>
<keyword evidence="1" id="KW-0472">Membrane</keyword>
<organism evidence="2">
    <name type="scientific">bioreactor metagenome</name>
    <dbReference type="NCBI Taxonomy" id="1076179"/>
    <lineage>
        <taxon>unclassified sequences</taxon>
        <taxon>metagenomes</taxon>
        <taxon>ecological metagenomes</taxon>
    </lineage>
</organism>
<proteinExistence type="predicted"/>
<keyword evidence="1" id="KW-1133">Transmembrane helix</keyword>
<protein>
    <recommendedName>
        <fullName evidence="3">TRASH domain-containing protein</fullName>
    </recommendedName>
</protein>
<sequence>MSKRKLTKKELLEKKVIEDRKFNRTLLISFGSFFILAIFFNIFIVFRYDTKFVYRKYALYGKEVPTELVCMNGDKLLNHKSLKLSYKGKDYFFCNRDCYDHLVNHYKEDAFIPDPLSGDTICKANALIGLKNRGEPEIVYFQNRKTFNQYYKSKNK</sequence>